<name>A0A096D5N6_FLAPL</name>
<evidence type="ECO:0000256" key="3">
    <source>
        <dbReference type="ARBA" id="ARBA00022691"/>
    </source>
</evidence>
<dbReference type="GO" id="GO:0043365">
    <property type="term" value="F:[formate-C-acetyltransferase]-activating enzyme activity"/>
    <property type="evidence" value="ECO:0007669"/>
    <property type="project" value="InterPro"/>
</dbReference>
<evidence type="ECO:0000256" key="1">
    <source>
        <dbReference type="ARBA" id="ARBA00001966"/>
    </source>
</evidence>
<dbReference type="GO" id="GO:0004748">
    <property type="term" value="F:ribonucleoside-diphosphate reductase activity, thioredoxin disulfide as acceptor"/>
    <property type="evidence" value="ECO:0007669"/>
    <property type="project" value="TreeGrafter"/>
</dbReference>
<dbReference type="CDD" id="cd01335">
    <property type="entry name" value="Radical_SAM"/>
    <property type="match status" value="1"/>
</dbReference>
<comment type="caution">
    <text evidence="8">The sequence shown here is derived from an EMBL/GenBank/DDBJ whole genome shotgun (WGS) entry which is preliminary data.</text>
</comment>
<evidence type="ECO:0000256" key="6">
    <source>
        <dbReference type="ARBA" id="ARBA00023014"/>
    </source>
</evidence>
<dbReference type="HOGENOM" id="CLU_089926_2_1_9"/>
<keyword evidence="2" id="KW-0004">4Fe-4S</keyword>
<dbReference type="EMBL" id="ADLO01000118">
    <property type="protein sequence ID" value="KGF52834.1"/>
    <property type="molecule type" value="Genomic_DNA"/>
</dbReference>
<dbReference type="PIRSF" id="PIRSF000368">
    <property type="entry name" value="NrdG"/>
    <property type="match status" value="1"/>
</dbReference>
<dbReference type="Proteomes" id="UP000029585">
    <property type="component" value="Unassembled WGS sequence"/>
</dbReference>
<dbReference type="SFLD" id="SFLDG01066">
    <property type="entry name" value="organic_radical-activating_enz"/>
    <property type="match status" value="1"/>
</dbReference>
<comment type="cofactor">
    <cofactor evidence="1">
        <name>[4Fe-4S] cluster</name>
        <dbReference type="ChEBI" id="CHEBI:49883"/>
    </cofactor>
</comment>
<dbReference type="SFLD" id="SFLDF00299">
    <property type="entry name" value="anaerobic_ribonucleoside-triph"/>
    <property type="match status" value="1"/>
</dbReference>
<evidence type="ECO:0000256" key="5">
    <source>
        <dbReference type="ARBA" id="ARBA00023004"/>
    </source>
</evidence>
<dbReference type="InterPro" id="IPR058240">
    <property type="entry name" value="rSAM_sf"/>
</dbReference>
<dbReference type="Gene3D" id="3.20.20.70">
    <property type="entry name" value="Aldolase class I"/>
    <property type="match status" value="1"/>
</dbReference>
<keyword evidence="7" id="KW-0560">Oxidoreductase</keyword>
<keyword evidence="4" id="KW-0479">Metal-binding</keyword>
<gene>
    <name evidence="8" type="ORF">HMPREF9460_03892</name>
</gene>
<dbReference type="AlphaFoldDB" id="A0A096D5N6"/>
<organism evidence="8 9">
    <name type="scientific">Flavonifractor plautii 1_3_50AFAA</name>
    <dbReference type="NCBI Taxonomy" id="742738"/>
    <lineage>
        <taxon>Bacteria</taxon>
        <taxon>Bacillati</taxon>
        <taxon>Bacillota</taxon>
        <taxon>Clostridia</taxon>
        <taxon>Eubacteriales</taxon>
        <taxon>Oscillospiraceae</taxon>
        <taxon>Flavonifractor</taxon>
    </lineage>
</organism>
<dbReference type="PANTHER" id="PTHR30352">
    <property type="entry name" value="PYRUVATE FORMATE-LYASE-ACTIVATING ENZYME"/>
    <property type="match status" value="1"/>
</dbReference>
<dbReference type="InterPro" id="IPR012837">
    <property type="entry name" value="NrdG"/>
</dbReference>
<dbReference type="GO" id="GO:0046872">
    <property type="term" value="F:metal ion binding"/>
    <property type="evidence" value="ECO:0007669"/>
    <property type="project" value="UniProtKB-KW"/>
</dbReference>
<dbReference type="InterPro" id="IPR013785">
    <property type="entry name" value="Aldolase_TIM"/>
</dbReference>
<dbReference type="PANTHER" id="PTHR30352:SF2">
    <property type="entry name" value="ANAEROBIC RIBONUCLEOSIDE-TRIPHOSPHATE REDUCTASE-ACTIVATING PROTEIN"/>
    <property type="match status" value="1"/>
</dbReference>
<sequence length="172" mass="19201">MYYGSIKPCDIANGTGVRVTLFVSGCTHRCKGCFQPQTWDFRYGQPFAAETEEALLEALDRPYISGLTLLGGEPFEPDNQRALLPFLRRLRRQLPDKTVWAFSGYTWEELTGQSRARCEATGALLSLVDVLVDGEFVEALRDISLRFRGSSNQRLLDVPASLAAGRPIPWEG</sequence>
<comment type="similarity">
    <text evidence="7">Belongs to the organic radical-activating enzymes family.</text>
</comment>
<dbReference type="EC" id="1.97.1.-" evidence="7"/>
<protein>
    <recommendedName>
        <fullName evidence="7">Anaerobic ribonucleoside-triphosphate reductase-activating protein</fullName>
        <ecNumber evidence="7">1.97.1.-</ecNumber>
    </recommendedName>
</protein>
<dbReference type="SFLD" id="SFLDG01063">
    <property type="entry name" value="activating_enzymes__group_1"/>
    <property type="match status" value="1"/>
</dbReference>
<dbReference type="NCBIfam" id="TIGR02491">
    <property type="entry name" value="NrdG"/>
    <property type="match status" value="1"/>
</dbReference>
<reference evidence="8 9" key="1">
    <citation type="submission" date="2011-08" db="EMBL/GenBank/DDBJ databases">
        <title>The Genome Sequence of Clostridium orbiscindens 1_3_50AFAA.</title>
        <authorList>
            <consortium name="The Broad Institute Genome Sequencing Platform"/>
            <person name="Earl A."/>
            <person name="Ward D."/>
            <person name="Feldgarden M."/>
            <person name="Gevers D."/>
            <person name="Daigneault M."/>
            <person name="Strauss J."/>
            <person name="Allen-Vercoe E."/>
            <person name="Young S.K."/>
            <person name="Zeng Q."/>
            <person name="Gargeya S."/>
            <person name="Fitzgerald M."/>
            <person name="Haas B."/>
            <person name="Abouelleil A."/>
            <person name="Alvarado L."/>
            <person name="Arachchi H.M."/>
            <person name="Berlin A."/>
            <person name="Brown A."/>
            <person name="Chapman S.B."/>
            <person name="Chen Z."/>
            <person name="Dunbar C."/>
            <person name="Freedman E."/>
            <person name="Gearin G."/>
            <person name="Gellesch M."/>
            <person name="Goldberg J."/>
            <person name="Griggs A."/>
            <person name="Gujja S."/>
            <person name="Heiman D."/>
            <person name="Howarth C."/>
            <person name="Larson L."/>
            <person name="Lui A."/>
            <person name="MacDonald P.J.P."/>
            <person name="Montmayeur A."/>
            <person name="Murphy C."/>
            <person name="Neiman D."/>
            <person name="Pearson M."/>
            <person name="Priest M."/>
            <person name="Roberts A."/>
            <person name="Saif S."/>
            <person name="Shea T."/>
            <person name="Shenoy N."/>
            <person name="Sisk P."/>
            <person name="Stolte C."/>
            <person name="Sykes S."/>
            <person name="Wortman J."/>
            <person name="Nusbaum C."/>
            <person name="Birren B."/>
        </authorList>
    </citation>
    <scope>NUCLEOTIDE SEQUENCE [LARGE SCALE GENOMIC DNA]</scope>
    <source>
        <strain evidence="8 9">1_3_50AFAA</strain>
    </source>
</reference>
<evidence type="ECO:0000256" key="2">
    <source>
        <dbReference type="ARBA" id="ARBA00022485"/>
    </source>
</evidence>
<dbReference type="SUPFAM" id="SSF102114">
    <property type="entry name" value="Radical SAM enzymes"/>
    <property type="match status" value="1"/>
</dbReference>
<dbReference type="SFLD" id="SFLDS00029">
    <property type="entry name" value="Radical_SAM"/>
    <property type="match status" value="1"/>
</dbReference>
<evidence type="ECO:0000313" key="9">
    <source>
        <dbReference type="Proteomes" id="UP000029585"/>
    </source>
</evidence>
<evidence type="ECO:0000313" key="8">
    <source>
        <dbReference type="EMBL" id="KGF52834.1"/>
    </source>
</evidence>
<evidence type="ECO:0000256" key="4">
    <source>
        <dbReference type="ARBA" id="ARBA00022723"/>
    </source>
</evidence>
<dbReference type="RefSeq" id="WP_044943371.1">
    <property type="nucleotide sequence ID" value="NZ_KN174168.1"/>
</dbReference>
<keyword evidence="5" id="KW-0408">Iron</keyword>
<dbReference type="InterPro" id="IPR007197">
    <property type="entry name" value="rSAM"/>
</dbReference>
<dbReference type="GO" id="GO:0051539">
    <property type="term" value="F:4 iron, 4 sulfur cluster binding"/>
    <property type="evidence" value="ECO:0007669"/>
    <property type="project" value="UniProtKB-KW"/>
</dbReference>
<comment type="function">
    <text evidence="7">Activation of anaerobic ribonucleoside-triphosphate reductase under anaerobic conditions by generation of an organic free radical, using S-adenosylmethionine and reduced flavodoxin as cosubstrates to produce 5'-deoxy-adenosine.</text>
</comment>
<accession>A0A096D5N6</accession>
<dbReference type="InterPro" id="IPR034457">
    <property type="entry name" value="Organic_radical-activating"/>
</dbReference>
<dbReference type="eggNOG" id="COG0602">
    <property type="taxonomic scope" value="Bacteria"/>
</dbReference>
<evidence type="ECO:0000256" key="7">
    <source>
        <dbReference type="PIRNR" id="PIRNR000368"/>
    </source>
</evidence>
<keyword evidence="6" id="KW-0411">Iron-sulfur</keyword>
<keyword evidence="3" id="KW-0949">S-adenosyl-L-methionine</keyword>
<proteinExistence type="inferred from homology"/>
<dbReference type="PATRIC" id="fig|742738.3.peg.4007"/>
<keyword evidence="9" id="KW-1185">Reference proteome</keyword>
<dbReference type="Pfam" id="PF13353">
    <property type="entry name" value="Fer4_12"/>
    <property type="match status" value="1"/>
</dbReference>